<dbReference type="InterPro" id="IPR047640">
    <property type="entry name" value="RpiR-like"/>
</dbReference>
<keyword evidence="1" id="KW-0805">Transcription regulation</keyword>
<dbReference type="RefSeq" id="WP_109275154.1">
    <property type="nucleotide sequence ID" value="NZ_QFKX01000002.1"/>
</dbReference>
<evidence type="ECO:0000256" key="3">
    <source>
        <dbReference type="ARBA" id="ARBA00023163"/>
    </source>
</evidence>
<protein>
    <submittedName>
        <fullName evidence="6">MurR/RpiR family transcriptional regulator</fullName>
    </submittedName>
</protein>
<dbReference type="Gene3D" id="1.10.10.10">
    <property type="entry name" value="Winged helix-like DNA-binding domain superfamily/Winged helix DNA-binding domain"/>
    <property type="match status" value="1"/>
</dbReference>
<dbReference type="InterPro" id="IPR000281">
    <property type="entry name" value="HTH_RpiR"/>
</dbReference>
<dbReference type="Proteomes" id="UP000245590">
    <property type="component" value="Unassembled WGS sequence"/>
</dbReference>
<reference evidence="6 7" key="1">
    <citation type="submission" date="2018-05" db="EMBL/GenBank/DDBJ databases">
        <title>Brachybacterium sp. M1HQ-2T, whole genome shotgun sequence.</title>
        <authorList>
            <person name="Tuo L."/>
        </authorList>
    </citation>
    <scope>NUCLEOTIDE SEQUENCE [LARGE SCALE GENOMIC DNA]</scope>
    <source>
        <strain evidence="6 7">M1HQ-2</strain>
    </source>
</reference>
<dbReference type="OrthoDB" id="370421at2"/>
<feature type="domain" description="HTH rpiR-type" evidence="4">
    <location>
        <begin position="4"/>
        <end position="80"/>
    </location>
</feature>
<proteinExistence type="predicted"/>
<dbReference type="PROSITE" id="PS51071">
    <property type="entry name" value="HTH_RPIR"/>
    <property type="match status" value="1"/>
</dbReference>
<dbReference type="Gene3D" id="3.40.50.10490">
    <property type="entry name" value="Glucose-6-phosphate isomerase like protein, domain 1"/>
    <property type="match status" value="1"/>
</dbReference>
<dbReference type="InterPro" id="IPR046348">
    <property type="entry name" value="SIS_dom_sf"/>
</dbReference>
<feature type="domain" description="SIS" evidence="5">
    <location>
        <begin position="129"/>
        <end position="269"/>
    </location>
</feature>
<dbReference type="PANTHER" id="PTHR30514:SF1">
    <property type="entry name" value="HTH-TYPE TRANSCRIPTIONAL REGULATOR HEXR-RELATED"/>
    <property type="match status" value="1"/>
</dbReference>
<keyword evidence="2" id="KW-0238">DNA-binding</keyword>
<evidence type="ECO:0000256" key="1">
    <source>
        <dbReference type="ARBA" id="ARBA00023015"/>
    </source>
</evidence>
<dbReference type="AlphaFoldDB" id="A0A2U2RL46"/>
<dbReference type="Pfam" id="PF01418">
    <property type="entry name" value="HTH_6"/>
    <property type="match status" value="1"/>
</dbReference>
<keyword evidence="7" id="KW-1185">Reference proteome</keyword>
<dbReference type="InterPro" id="IPR001347">
    <property type="entry name" value="SIS_dom"/>
</dbReference>
<dbReference type="SUPFAM" id="SSF46689">
    <property type="entry name" value="Homeodomain-like"/>
    <property type="match status" value="1"/>
</dbReference>
<dbReference type="Pfam" id="PF01380">
    <property type="entry name" value="SIS"/>
    <property type="match status" value="1"/>
</dbReference>
<evidence type="ECO:0000256" key="2">
    <source>
        <dbReference type="ARBA" id="ARBA00023125"/>
    </source>
</evidence>
<dbReference type="PANTHER" id="PTHR30514">
    <property type="entry name" value="GLUCOKINASE"/>
    <property type="match status" value="1"/>
</dbReference>
<dbReference type="GO" id="GO:0003677">
    <property type="term" value="F:DNA binding"/>
    <property type="evidence" value="ECO:0007669"/>
    <property type="project" value="UniProtKB-KW"/>
</dbReference>
<dbReference type="GO" id="GO:0003700">
    <property type="term" value="F:DNA-binding transcription factor activity"/>
    <property type="evidence" value="ECO:0007669"/>
    <property type="project" value="InterPro"/>
</dbReference>
<dbReference type="SUPFAM" id="SSF53697">
    <property type="entry name" value="SIS domain"/>
    <property type="match status" value="1"/>
</dbReference>
<dbReference type="InterPro" id="IPR035472">
    <property type="entry name" value="RpiR-like_SIS"/>
</dbReference>
<evidence type="ECO:0000259" key="4">
    <source>
        <dbReference type="PROSITE" id="PS51071"/>
    </source>
</evidence>
<dbReference type="EMBL" id="QFKX01000002">
    <property type="protein sequence ID" value="PWH06561.1"/>
    <property type="molecule type" value="Genomic_DNA"/>
</dbReference>
<dbReference type="InterPro" id="IPR009057">
    <property type="entry name" value="Homeodomain-like_sf"/>
</dbReference>
<name>A0A2U2RL46_9MICO</name>
<dbReference type="PROSITE" id="PS51464">
    <property type="entry name" value="SIS"/>
    <property type="match status" value="1"/>
</dbReference>
<dbReference type="InterPro" id="IPR036388">
    <property type="entry name" value="WH-like_DNA-bd_sf"/>
</dbReference>
<dbReference type="CDD" id="cd05013">
    <property type="entry name" value="SIS_RpiR"/>
    <property type="match status" value="1"/>
</dbReference>
<dbReference type="GO" id="GO:1901135">
    <property type="term" value="P:carbohydrate derivative metabolic process"/>
    <property type="evidence" value="ECO:0007669"/>
    <property type="project" value="InterPro"/>
</dbReference>
<evidence type="ECO:0000313" key="7">
    <source>
        <dbReference type="Proteomes" id="UP000245590"/>
    </source>
</evidence>
<gene>
    <name evidence="6" type="ORF">DEO23_06280</name>
</gene>
<sequence length="288" mass="29883">MTTPPLLLRLRSLRGDLKPALARIADLILSDPAGVASMTIGDLAQEAGCSEASVVRFARQLGFRGYRDLRFRLHEEAVAAATSVQEPGAEGDIDPSDDIGTMTGKIAAADSRAVHDTVRGLDLDALTRVADAVAPARRIILFGVGASALPATDEQQKLTRLGLPAAVHIEAHNGLPAVALLEAGDVLIAFSHSGRTAEALDAARIAHEGGARVVAVTGAAGSPLAHTADDVLLTAAVESELRSGATASRIAQLTVVDCIFVAVATRVPDLGRDALARTRAAVDDRRVH</sequence>
<accession>A0A2U2RL46</accession>
<evidence type="ECO:0000313" key="6">
    <source>
        <dbReference type="EMBL" id="PWH06561.1"/>
    </source>
</evidence>
<keyword evidence="3" id="KW-0804">Transcription</keyword>
<comment type="caution">
    <text evidence="6">The sequence shown here is derived from an EMBL/GenBank/DDBJ whole genome shotgun (WGS) entry which is preliminary data.</text>
</comment>
<dbReference type="GO" id="GO:0097367">
    <property type="term" value="F:carbohydrate derivative binding"/>
    <property type="evidence" value="ECO:0007669"/>
    <property type="project" value="InterPro"/>
</dbReference>
<organism evidence="6 7">
    <name type="scientific">Brachybacterium endophyticum</name>
    <dbReference type="NCBI Taxonomy" id="2182385"/>
    <lineage>
        <taxon>Bacteria</taxon>
        <taxon>Bacillati</taxon>
        <taxon>Actinomycetota</taxon>
        <taxon>Actinomycetes</taxon>
        <taxon>Micrococcales</taxon>
        <taxon>Dermabacteraceae</taxon>
        <taxon>Brachybacterium</taxon>
    </lineage>
</organism>
<evidence type="ECO:0000259" key="5">
    <source>
        <dbReference type="PROSITE" id="PS51464"/>
    </source>
</evidence>